<feature type="region of interest" description="Disordered" evidence="11">
    <location>
        <begin position="291"/>
        <end position="315"/>
    </location>
</feature>
<keyword evidence="7" id="KW-0560">Oxidoreductase</keyword>
<dbReference type="SUPFAM" id="SSF48484">
    <property type="entry name" value="Lipoxigenase"/>
    <property type="match status" value="1"/>
</dbReference>
<dbReference type="InterPro" id="IPR036226">
    <property type="entry name" value="LipOase_C_sf"/>
</dbReference>
<evidence type="ECO:0000313" key="15">
    <source>
        <dbReference type="Proteomes" id="UP000188268"/>
    </source>
</evidence>
<feature type="domain" description="Lipoxygenase" evidence="13">
    <location>
        <begin position="233"/>
        <end position="315"/>
    </location>
</feature>
<dbReference type="GO" id="GO:0046872">
    <property type="term" value="F:metal ion binding"/>
    <property type="evidence" value="ECO:0007669"/>
    <property type="project" value="UniProtKB-KW"/>
</dbReference>
<feature type="compositionally biased region" description="Polar residues" evidence="11">
    <location>
        <begin position="33"/>
        <end position="45"/>
    </location>
</feature>
<dbReference type="PROSITE" id="PS50095">
    <property type="entry name" value="PLAT"/>
    <property type="match status" value="1"/>
</dbReference>
<dbReference type="OrthoDB" id="407298at2759"/>
<dbReference type="PROSITE" id="PS51393">
    <property type="entry name" value="LIPOXYGENASE_3"/>
    <property type="match status" value="1"/>
</dbReference>
<dbReference type="SUPFAM" id="SSF49723">
    <property type="entry name" value="Lipase/lipooxygenase domain (PLAT/LH2 domain)"/>
    <property type="match status" value="1"/>
</dbReference>
<feature type="domain" description="PLAT" evidence="12">
    <location>
        <begin position="113"/>
        <end position="230"/>
    </location>
</feature>
<dbReference type="GO" id="GO:0031408">
    <property type="term" value="P:oxylipin biosynthetic process"/>
    <property type="evidence" value="ECO:0007669"/>
    <property type="project" value="UniProtKB-KW"/>
</dbReference>
<dbReference type="Pfam" id="PF00305">
    <property type="entry name" value="Lipoxygenase"/>
    <property type="match status" value="1"/>
</dbReference>
<evidence type="ECO:0000256" key="10">
    <source>
        <dbReference type="PROSITE-ProRule" id="PRU00152"/>
    </source>
</evidence>
<evidence type="ECO:0000256" key="9">
    <source>
        <dbReference type="ARBA" id="ARBA00023160"/>
    </source>
</evidence>
<keyword evidence="4" id="KW-0925">Oxylipin biosynthesis</keyword>
<dbReference type="GO" id="GO:0034440">
    <property type="term" value="P:lipid oxidation"/>
    <property type="evidence" value="ECO:0007669"/>
    <property type="project" value="InterPro"/>
</dbReference>
<dbReference type="InterPro" id="IPR001024">
    <property type="entry name" value="PLAT/LH2_dom"/>
</dbReference>
<evidence type="ECO:0000259" key="12">
    <source>
        <dbReference type="PROSITE" id="PS50095"/>
    </source>
</evidence>
<dbReference type="Proteomes" id="UP000188268">
    <property type="component" value="Unassembled WGS sequence"/>
</dbReference>
<dbReference type="Pfam" id="PF01477">
    <property type="entry name" value="PLAT"/>
    <property type="match status" value="1"/>
</dbReference>
<comment type="similarity">
    <text evidence="1">Belongs to the lipoxygenase family.</text>
</comment>
<dbReference type="PANTHER" id="PTHR11771">
    <property type="entry name" value="LIPOXYGENASE"/>
    <property type="match status" value="1"/>
</dbReference>
<evidence type="ECO:0000256" key="4">
    <source>
        <dbReference type="ARBA" id="ARBA00022767"/>
    </source>
</evidence>
<keyword evidence="9" id="KW-0275">Fatty acid biosynthesis</keyword>
<evidence type="ECO:0000259" key="13">
    <source>
        <dbReference type="PROSITE" id="PS51393"/>
    </source>
</evidence>
<dbReference type="InterPro" id="IPR001246">
    <property type="entry name" value="LipOase_plant"/>
</dbReference>
<evidence type="ECO:0000313" key="14">
    <source>
        <dbReference type="EMBL" id="OMO62560.1"/>
    </source>
</evidence>
<keyword evidence="5" id="KW-0276">Fatty acid metabolism</keyword>
<keyword evidence="3" id="KW-0479">Metal-binding</keyword>
<protein>
    <submittedName>
        <fullName evidence="14">Lipoxygenase</fullName>
    </submittedName>
</protein>
<name>A0A1R3GX29_COCAP</name>
<keyword evidence="6" id="KW-0223">Dioxygenase</keyword>
<dbReference type="Gene3D" id="4.10.375.10">
    <property type="entry name" value="Lipoxygenase-1, Domain 2"/>
    <property type="match status" value="1"/>
</dbReference>
<organism evidence="14 15">
    <name type="scientific">Corchorus capsularis</name>
    <name type="common">Jute</name>
    <dbReference type="NCBI Taxonomy" id="210143"/>
    <lineage>
        <taxon>Eukaryota</taxon>
        <taxon>Viridiplantae</taxon>
        <taxon>Streptophyta</taxon>
        <taxon>Embryophyta</taxon>
        <taxon>Tracheophyta</taxon>
        <taxon>Spermatophyta</taxon>
        <taxon>Magnoliopsida</taxon>
        <taxon>eudicotyledons</taxon>
        <taxon>Gunneridae</taxon>
        <taxon>Pentapetalae</taxon>
        <taxon>rosids</taxon>
        <taxon>malvids</taxon>
        <taxon>Malvales</taxon>
        <taxon>Malvaceae</taxon>
        <taxon>Grewioideae</taxon>
        <taxon>Apeibeae</taxon>
        <taxon>Corchorus</taxon>
    </lineage>
</organism>
<accession>A0A1R3GX29</accession>
<sequence length="315" mass="35869">MNTKMTCLSPIQHGIWQFSSPSSSPRPQPIFSNLTSNRTKPTSTPQIDLHHHNFLYYFSSYGSKFKFPRHSLNATSSSDQEVQESNGSNKITTKSEKIKGTVVVMKKNVLDLNDFPATLLDGVQELLGKRVSLQLISAENGDVGKPAYLENWACTDASIVAGESKFNVNFDWDEKIGKPGALFVKNNHHSEFYLKTVTLENVPGHGRIHFVCNSWVYPDKHYQEPRVFFTNKTYLPHEMPEPLIKYREEELRALRGIGKGELQEWDRVYDYAYYNDLGDPDKGPQYFRPVLGGSSEYPYPRRGKTGRPPTKSGRI</sequence>
<feature type="compositionally biased region" description="Low complexity" evidence="11">
    <location>
        <begin position="18"/>
        <end position="32"/>
    </location>
</feature>
<comment type="caution">
    <text evidence="10">Lacks conserved residue(s) required for the propagation of feature annotation.</text>
</comment>
<evidence type="ECO:0000256" key="11">
    <source>
        <dbReference type="SAM" id="MobiDB-lite"/>
    </source>
</evidence>
<dbReference type="InterPro" id="IPR013819">
    <property type="entry name" value="LipOase_C"/>
</dbReference>
<dbReference type="GO" id="GO:0016702">
    <property type="term" value="F:oxidoreductase activity, acting on single donors with incorporation of molecular oxygen, incorporation of two atoms of oxygen"/>
    <property type="evidence" value="ECO:0007669"/>
    <property type="project" value="InterPro"/>
</dbReference>
<evidence type="ECO:0000256" key="8">
    <source>
        <dbReference type="ARBA" id="ARBA00023098"/>
    </source>
</evidence>
<evidence type="ECO:0000256" key="1">
    <source>
        <dbReference type="ARBA" id="ARBA00009419"/>
    </source>
</evidence>
<feature type="region of interest" description="Disordered" evidence="11">
    <location>
        <begin position="18"/>
        <end position="45"/>
    </location>
</feature>
<evidence type="ECO:0000256" key="7">
    <source>
        <dbReference type="ARBA" id="ARBA00023002"/>
    </source>
</evidence>
<dbReference type="STRING" id="210143.A0A1R3GX29"/>
<dbReference type="AlphaFoldDB" id="A0A1R3GX29"/>
<feature type="region of interest" description="Disordered" evidence="11">
    <location>
        <begin position="74"/>
        <end position="93"/>
    </location>
</feature>
<dbReference type="EMBL" id="AWWV01013226">
    <property type="protein sequence ID" value="OMO62560.1"/>
    <property type="molecule type" value="Genomic_DNA"/>
</dbReference>
<dbReference type="SMART" id="SM00308">
    <property type="entry name" value="LH2"/>
    <property type="match status" value="1"/>
</dbReference>
<dbReference type="PRINTS" id="PR00468">
    <property type="entry name" value="PLTLPOXGNASE"/>
</dbReference>
<dbReference type="InterPro" id="IPR000907">
    <property type="entry name" value="LipOase"/>
</dbReference>
<dbReference type="InterPro" id="IPR042057">
    <property type="entry name" value="Lipoxy_PLAT/LH2"/>
</dbReference>
<evidence type="ECO:0000256" key="3">
    <source>
        <dbReference type="ARBA" id="ARBA00022723"/>
    </source>
</evidence>
<reference evidence="14 15" key="1">
    <citation type="submission" date="2013-09" db="EMBL/GenBank/DDBJ databases">
        <title>Corchorus capsularis genome sequencing.</title>
        <authorList>
            <person name="Alam M."/>
            <person name="Haque M.S."/>
            <person name="Islam M.S."/>
            <person name="Emdad E.M."/>
            <person name="Islam M.M."/>
            <person name="Ahmed B."/>
            <person name="Halim A."/>
            <person name="Hossen Q.M.M."/>
            <person name="Hossain M.Z."/>
            <person name="Ahmed R."/>
            <person name="Khan M.M."/>
            <person name="Islam R."/>
            <person name="Rashid M.M."/>
            <person name="Khan S.A."/>
            <person name="Rahman M.S."/>
            <person name="Alam M."/>
        </authorList>
    </citation>
    <scope>NUCLEOTIDE SEQUENCE [LARGE SCALE GENOMIC DNA]</scope>
    <source>
        <strain evidence="15">cv. CVL-1</strain>
        <tissue evidence="14">Whole seedling</tissue>
    </source>
</reference>
<evidence type="ECO:0000256" key="5">
    <source>
        <dbReference type="ARBA" id="ARBA00022832"/>
    </source>
</evidence>
<gene>
    <name evidence="14" type="ORF">CCACVL1_22752</name>
</gene>
<dbReference type="Gramene" id="OMO62560">
    <property type="protein sequence ID" value="OMO62560"/>
    <property type="gene ID" value="CCACVL1_22752"/>
</dbReference>
<keyword evidence="8" id="KW-0443">Lipid metabolism</keyword>
<dbReference type="GO" id="GO:0006633">
    <property type="term" value="P:fatty acid biosynthetic process"/>
    <property type="evidence" value="ECO:0007669"/>
    <property type="project" value="UniProtKB-KW"/>
</dbReference>
<proteinExistence type="inferred from homology"/>
<keyword evidence="15" id="KW-1185">Reference proteome</keyword>
<keyword evidence="2" id="KW-0444">Lipid biosynthesis</keyword>
<dbReference type="InterPro" id="IPR036392">
    <property type="entry name" value="PLAT/LH2_dom_sf"/>
</dbReference>
<evidence type="ECO:0000256" key="2">
    <source>
        <dbReference type="ARBA" id="ARBA00022516"/>
    </source>
</evidence>
<comment type="caution">
    <text evidence="14">The sequence shown here is derived from an EMBL/GenBank/DDBJ whole genome shotgun (WGS) entry which is preliminary data.</text>
</comment>
<dbReference type="CDD" id="cd01751">
    <property type="entry name" value="PLAT_LH2"/>
    <property type="match status" value="1"/>
</dbReference>
<feature type="compositionally biased region" description="Polar residues" evidence="11">
    <location>
        <begin position="74"/>
        <end position="92"/>
    </location>
</feature>
<dbReference type="Gene3D" id="2.60.60.20">
    <property type="entry name" value="PLAT/LH2 domain"/>
    <property type="match status" value="1"/>
</dbReference>
<evidence type="ECO:0000256" key="6">
    <source>
        <dbReference type="ARBA" id="ARBA00022964"/>
    </source>
</evidence>